<feature type="compositionally biased region" description="Basic residues" evidence="1">
    <location>
        <begin position="1"/>
        <end position="12"/>
    </location>
</feature>
<accession>A0ABD0LP21</accession>
<dbReference type="AlphaFoldDB" id="A0ABD0LP21"/>
<sequence>MKCIKVRGKCQHRQQEDRVPDTKDTGTGFENERGYRLFVPYRSRHFLIHMHSEEGDGNYELRGGFDQCVRRSREDRAGASSQPHLSDTGVHGPGVKTR</sequence>
<feature type="region of interest" description="Disordered" evidence="1">
    <location>
        <begin position="72"/>
        <end position="98"/>
    </location>
</feature>
<feature type="region of interest" description="Disordered" evidence="1">
    <location>
        <begin position="1"/>
        <end position="29"/>
    </location>
</feature>
<organism evidence="2 3">
    <name type="scientific">Batillaria attramentaria</name>
    <dbReference type="NCBI Taxonomy" id="370345"/>
    <lineage>
        <taxon>Eukaryota</taxon>
        <taxon>Metazoa</taxon>
        <taxon>Spiralia</taxon>
        <taxon>Lophotrochozoa</taxon>
        <taxon>Mollusca</taxon>
        <taxon>Gastropoda</taxon>
        <taxon>Caenogastropoda</taxon>
        <taxon>Sorbeoconcha</taxon>
        <taxon>Cerithioidea</taxon>
        <taxon>Batillariidae</taxon>
        <taxon>Batillaria</taxon>
    </lineage>
</organism>
<proteinExistence type="predicted"/>
<feature type="compositionally biased region" description="Basic and acidic residues" evidence="1">
    <location>
        <begin position="13"/>
        <end position="29"/>
    </location>
</feature>
<evidence type="ECO:0000256" key="1">
    <source>
        <dbReference type="SAM" id="MobiDB-lite"/>
    </source>
</evidence>
<gene>
    <name evidence="2" type="ORF">BaRGS_00007871</name>
</gene>
<name>A0ABD0LP21_9CAEN</name>
<protein>
    <submittedName>
        <fullName evidence="2">Uncharacterized protein</fullName>
    </submittedName>
</protein>
<dbReference type="Proteomes" id="UP001519460">
    <property type="component" value="Unassembled WGS sequence"/>
</dbReference>
<reference evidence="2 3" key="1">
    <citation type="journal article" date="2023" name="Sci. Data">
        <title>Genome assembly of the Korean intertidal mud-creeper Batillaria attramentaria.</title>
        <authorList>
            <person name="Patra A.K."/>
            <person name="Ho P.T."/>
            <person name="Jun S."/>
            <person name="Lee S.J."/>
            <person name="Kim Y."/>
            <person name="Won Y.J."/>
        </authorList>
    </citation>
    <scope>NUCLEOTIDE SEQUENCE [LARGE SCALE GENOMIC DNA]</scope>
    <source>
        <strain evidence="2">Wonlab-2016</strain>
    </source>
</reference>
<evidence type="ECO:0000313" key="3">
    <source>
        <dbReference type="Proteomes" id="UP001519460"/>
    </source>
</evidence>
<comment type="caution">
    <text evidence="2">The sequence shown here is derived from an EMBL/GenBank/DDBJ whole genome shotgun (WGS) entry which is preliminary data.</text>
</comment>
<evidence type="ECO:0000313" key="2">
    <source>
        <dbReference type="EMBL" id="KAK7500991.1"/>
    </source>
</evidence>
<keyword evidence="3" id="KW-1185">Reference proteome</keyword>
<dbReference type="EMBL" id="JACVVK020000034">
    <property type="protein sequence ID" value="KAK7500991.1"/>
    <property type="molecule type" value="Genomic_DNA"/>
</dbReference>